<dbReference type="OrthoDB" id="4350122at2"/>
<keyword evidence="1" id="KW-0175">Coiled coil</keyword>
<comment type="caution">
    <text evidence="3">The sequence shown here is derived from an EMBL/GenBank/DDBJ whole genome shotgun (WGS) entry which is preliminary data.</text>
</comment>
<reference evidence="3 4" key="1">
    <citation type="submission" date="2018-11" db="EMBL/GenBank/DDBJ databases">
        <title>Trebonia kvetii gen.nov., sp.nov., a novel acidophilic actinobacterium, and proposal of the new actinobacterial family Treboniaceae fam. nov.</title>
        <authorList>
            <person name="Rapoport D."/>
            <person name="Sagova-Mareckova M."/>
            <person name="Sedlacek I."/>
            <person name="Provaznik J."/>
            <person name="Kralova S."/>
            <person name="Pavlinic D."/>
            <person name="Benes V."/>
            <person name="Kopecky J."/>
        </authorList>
    </citation>
    <scope>NUCLEOTIDE SEQUENCE [LARGE SCALE GENOMIC DNA]</scope>
    <source>
        <strain evidence="3 4">15Tr583</strain>
    </source>
</reference>
<evidence type="ECO:0000313" key="3">
    <source>
        <dbReference type="EMBL" id="TVZ01981.1"/>
    </source>
</evidence>
<name>A0A6P2BUE8_9ACTN</name>
<evidence type="ECO:0000313" key="4">
    <source>
        <dbReference type="Proteomes" id="UP000460272"/>
    </source>
</evidence>
<dbReference type="Proteomes" id="UP000460272">
    <property type="component" value="Unassembled WGS sequence"/>
</dbReference>
<keyword evidence="4" id="KW-1185">Reference proteome</keyword>
<evidence type="ECO:0000256" key="1">
    <source>
        <dbReference type="SAM" id="Coils"/>
    </source>
</evidence>
<dbReference type="EMBL" id="RPFW01000006">
    <property type="protein sequence ID" value="TVZ01981.1"/>
    <property type="molecule type" value="Genomic_DNA"/>
</dbReference>
<protein>
    <submittedName>
        <fullName evidence="3">Uncharacterized protein</fullName>
    </submittedName>
</protein>
<gene>
    <name evidence="3" type="ORF">EAS64_31625</name>
</gene>
<feature type="region of interest" description="Disordered" evidence="2">
    <location>
        <begin position="187"/>
        <end position="223"/>
    </location>
</feature>
<feature type="coiled-coil region" evidence="1">
    <location>
        <begin position="134"/>
        <end position="161"/>
    </location>
</feature>
<dbReference type="AlphaFoldDB" id="A0A6P2BUE8"/>
<evidence type="ECO:0000256" key="2">
    <source>
        <dbReference type="SAM" id="MobiDB-lite"/>
    </source>
</evidence>
<organism evidence="3 4">
    <name type="scientific">Trebonia kvetii</name>
    <dbReference type="NCBI Taxonomy" id="2480626"/>
    <lineage>
        <taxon>Bacteria</taxon>
        <taxon>Bacillati</taxon>
        <taxon>Actinomycetota</taxon>
        <taxon>Actinomycetes</taxon>
        <taxon>Streptosporangiales</taxon>
        <taxon>Treboniaceae</taxon>
        <taxon>Trebonia</taxon>
    </lineage>
</organism>
<proteinExistence type="predicted"/>
<sequence length="223" mass="24875">MADLLDQMAAGLNDGSVNDSARAWLDRARALGNEIRRVDEALQQAEESTRLNPRSMRLPYSTVTLRQSLEALEHSAVTVRVLARSLVDTTRLAGDDNSVNDPDVRRGLADTLRELSAAVRTYSSLATELDAHGHEVLKADLERHLAAARDAQDRLSELLATAPAVRPVGWPLRGELISHLDRLRSELEAGTPDQRPRPRRNRSWRPPRPSLQRVPPALRKLMK</sequence>
<accession>A0A6P2BUE8</accession>